<dbReference type="OMA" id="NENSKWQ"/>
<dbReference type="Proteomes" id="UP000277928">
    <property type="component" value="Unassembled WGS sequence"/>
</dbReference>
<accession>A0A3P6V685</accession>
<evidence type="ECO:0000313" key="1">
    <source>
        <dbReference type="EMBL" id="VDK85611.1"/>
    </source>
</evidence>
<dbReference type="OrthoDB" id="5838447at2759"/>
<reference evidence="1 2" key="1">
    <citation type="submission" date="2018-08" db="EMBL/GenBank/DDBJ databases">
        <authorList>
            <person name="Laetsch R D."/>
            <person name="Stevens L."/>
            <person name="Kumar S."/>
            <person name="Blaxter L. M."/>
        </authorList>
    </citation>
    <scope>NUCLEOTIDE SEQUENCE [LARGE SCALE GENOMIC DNA]</scope>
</reference>
<gene>
    <name evidence="1" type="ORF">NLS_LOCUS7216</name>
</gene>
<proteinExistence type="predicted"/>
<dbReference type="EMBL" id="UYRX01000712">
    <property type="protein sequence ID" value="VDK85611.1"/>
    <property type="molecule type" value="Genomic_DNA"/>
</dbReference>
<protein>
    <submittedName>
        <fullName evidence="1">Uncharacterized protein</fullName>
    </submittedName>
</protein>
<dbReference type="AlphaFoldDB" id="A0A3P6V685"/>
<organism evidence="1 2">
    <name type="scientific">Litomosoides sigmodontis</name>
    <name type="common">Filarial nematode worm</name>
    <dbReference type="NCBI Taxonomy" id="42156"/>
    <lineage>
        <taxon>Eukaryota</taxon>
        <taxon>Metazoa</taxon>
        <taxon>Ecdysozoa</taxon>
        <taxon>Nematoda</taxon>
        <taxon>Chromadorea</taxon>
        <taxon>Rhabditida</taxon>
        <taxon>Spirurina</taxon>
        <taxon>Spiruromorpha</taxon>
        <taxon>Filarioidea</taxon>
        <taxon>Onchocercidae</taxon>
        <taxon>Litomosoides</taxon>
    </lineage>
</organism>
<name>A0A3P6V685_LITSI</name>
<sequence length="272" mass="31483">MTEWFQDNADKQRKANMEEVRGVIVALKDKLMERHLMSKKITELEKILRKINDATNKIIIEMNNRVDDLNRYWQERVENENLKWKNKLHASYNNSNKLTESKSSRKTNNCLWRMEQCLLELTERLPSAQKIDQKLEEIIEMLRTNHCYRSTAATDQLRISQGGSTTNTAKTAQNIQNDNSAATKDSNFYGVVEITESYSMCLRNLERAVKSLESIKRMSELFGISVEGITNVQDVNHAANVLQQFIDKLKISLKKCNLRNDDDGDISLYGDN</sequence>
<evidence type="ECO:0000313" key="2">
    <source>
        <dbReference type="Proteomes" id="UP000277928"/>
    </source>
</evidence>
<keyword evidence="2" id="KW-1185">Reference proteome</keyword>